<keyword evidence="2" id="KW-1185">Reference proteome</keyword>
<dbReference type="Proteomes" id="UP001164539">
    <property type="component" value="Chromosome 9"/>
</dbReference>
<dbReference type="EMBL" id="CM051402">
    <property type="protein sequence ID" value="KAJ4710793.1"/>
    <property type="molecule type" value="Genomic_DNA"/>
</dbReference>
<organism evidence="1 2">
    <name type="scientific">Melia azedarach</name>
    <name type="common">Chinaberry tree</name>
    <dbReference type="NCBI Taxonomy" id="155640"/>
    <lineage>
        <taxon>Eukaryota</taxon>
        <taxon>Viridiplantae</taxon>
        <taxon>Streptophyta</taxon>
        <taxon>Embryophyta</taxon>
        <taxon>Tracheophyta</taxon>
        <taxon>Spermatophyta</taxon>
        <taxon>Magnoliopsida</taxon>
        <taxon>eudicotyledons</taxon>
        <taxon>Gunneridae</taxon>
        <taxon>Pentapetalae</taxon>
        <taxon>rosids</taxon>
        <taxon>malvids</taxon>
        <taxon>Sapindales</taxon>
        <taxon>Meliaceae</taxon>
        <taxon>Melia</taxon>
    </lineage>
</organism>
<gene>
    <name evidence="1" type="ORF">OWV82_016925</name>
</gene>
<reference evidence="1 2" key="1">
    <citation type="journal article" date="2023" name="Science">
        <title>Complex scaffold remodeling in plant triterpene biosynthesis.</title>
        <authorList>
            <person name="De La Pena R."/>
            <person name="Hodgson H."/>
            <person name="Liu J.C."/>
            <person name="Stephenson M.J."/>
            <person name="Martin A.C."/>
            <person name="Owen C."/>
            <person name="Harkess A."/>
            <person name="Leebens-Mack J."/>
            <person name="Jimenez L.E."/>
            <person name="Osbourn A."/>
            <person name="Sattely E.S."/>
        </authorList>
    </citation>
    <scope>NUCLEOTIDE SEQUENCE [LARGE SCALE GENOMIC DNA]</scope>
    <source>
        <strain evidence="2">cv. JPN11</strain>
        <tissue evidence="1">Leaf</tissue>
    </source>
</reference>
<evidence type="ECO:0000313" key="2">
    <source>
        <dbReference type="Proteomes" id="UP001164539"/>
    </source>
</evidence>
<accession>A0ACC1XHM7</accession>
<protein>
    <submittedName>
        <fullName evidence="1">Heavy metal-associated isoprenylated plant protein</fullName>
    </submittedName>
</protein>
<proteinExistence type="predicted"/>
<evidence type="ECO:0000313" key="1">
    <source>
        <dbReference type="EMBL" id="KAJ4710793.1"/>
    </source>
</evidence>
<comment type="caution">
    <text evidence="1">The sequence shown here is derived from an EMBL/GenBank/DDBJ whole genome shotgun (WGS) entry which is preliminary data.</text>
</comment>
<name>A0ACC1XHM7_MELAZ</name>
<sequence length="242" mass="27540">MGKKRDKQNQKNVPQNAGGEHKKGVEDIVLQVYMHCDECANKVSRCLRGFDGVEEIKTDKAYNKVIVKGEKADPDEVLKRIQNKYSRNAQLISPKPKANTGVQEKQQSENKNKQQPQVKLVILKMFMHCEGCARDIRKYIIRMKGVLTVEADMGKSQVRVKGEFEPAKLAESIAKGLGKHVEIVKEETTAEVKKTKSDHKLDNRVIKLIDYPPQRPLSNCNNSKVYTCQIFSDENVYSCFIM</sequence>